<dbReference type="InterPro" id="IPR036271">
    <property type="entry name" value="Tet_transcr_reg_TetR-rel_C_sf"/>
</dbReference>
<dbReference type="RefSeq" id="WP_249284014.1">
    <property type="nucleotide sequence ID" value="NZ_JACRSO010000001.1"/>
</dbReference>
<dbReference type="Proteomes" id="UP000654279">
    <property type="component" value="Unassembled WGS sequence"/>
</dbReference>
<evidence type="ECO:0000256" key="1">
    <source>
        <dbReference type="ARBA" id="ARBA00023125"/>
    </source>
</evidence>
<sequence>MKKAEKTELTREKIIAAALEEFGERGYEGATLNTICQNHDISKGLIYHNFKNKDDIYLHCVSAVLKTFMAYVKQHSTGGALAEYMGLRYRFFSENPGLSQVFFEAVLQPPKHLAQAIRERKAEFDAFNQEIYCRALEKLTLRQGVTQQEALEYYTIVQEMFNGYFASPAYEGASLSDKVQDHEAKLARILDFMLYGIARGES</sequence>
<dbReference type="GO" id="GO:0006355">
    <property type="term" value="P:regulation of DNA-templated transcription"/>
    <property type="evidence" value="ECO:0007669"/>
    <property type="project" value="UniProtKB-ARBA"/>
</dbReference>
<dbReference type="PRINTS" id="PR00455">
    <property type="entry name" value="HTHTETR"/>
</dbReference>
<dbReference type="Gene3D" id="1.10.10.60">
    <property type="entry name" value="Homeodomain-like"/>
    <property type="match status" value="1"/>
</dbReference>
<proteinExistence type="predicted"/>
<organism evidence="4 5">
    <name type="scientific">Luoshenia tenuis</name>
    <dbReference type="NCBI Taxonomy" id="2763654"/>
    <lineage>
        <taxon>Bacteria</taxon>
        <taxon>Bacillati</taxon>
        <taxon>Bacillota</taxon>
        <taxon>Clostridia</taxon>
        <taxon>Christensenellales</taxon>
        <taxon>Christensenellaceae</taxon>
        <taxon>Luoshenia</taxon>
    </lineage>
</organism>
<dbReference type="PROSITE" id="PS50977">
    <property type="entry name" value="HTH_TETR_2"/>
    <property type="match status" value="1"/>
</dbReference>
<dbReference type="PANTHER" id="PTHR30328:SF54">
    <property type="entry name" value="HTH-TYPE TRANSCRIPTIONAL REPRESSOR SCO4008"/>
    <property type="match status" value="1"/>
</dbReference>
<dbReference type="EMBL" id="JACRSO010000001">
    <property type="protein sequence ID" value="MBC8527940.1"/>
    <property type="molecule type" value="Genomic_DNA"/>
</dbReference>
<dbReference type="SUPFAM" id="SSF46689">
    <property type="entry name" value="Homeodomain-like"/>
    <property type="match status" value="1"/>
</dbReference>
<feature type="DNA-binding region" description="H-T-H motif" evidence="2">
    <location>
        <begin position="31"/>
        <end position="50"/>
    </location>
</feature>
<dbReference type="InterPro" id="IPR050109">
    <property type="entry name" value="HTH-type_TetR-like_transc_reg"/>
</dbReference>
<dbReference type="Gene3D" id="1.10.357.10">
    <property type="entry name" value="Tetracycline Repressor, domain 2"/>
    <property type="match status" value="1"/>
</dbReference>
<evidence type="ECO:0000256" key="2">
    <source>
        <dbReference type="PROSITE-ProRule" id="PRU00335"/>
    </source>
</evidence>
<protein>
    <submittedName>
        <fullName evidence="4">TetR/AcrR family transcriptional regulator</fullName>
    </submittedName>
</protein>
<name>A0A926D089_9FIRM</name>
<reference evidence="4" key="1">
    <citation type="submission" date="2020-08" db="EMBL/GenBank/DDBJ databases">
        <title>Genome public.</title>
        <authorList>
            <person name="Liu C."/>
            <person name="Sun Q."/>
        </authorList>
    </citation>
    <scope>NUCLEOTIDE SEQUENCE</scope>
    <source>
        <strain evidence="4">NSJ-44</strain>
    </source>
</reference>
<feature type="domain" description="HTH tetR-type" evidence="3">
    <location>
        <begin position="8"/>
        <end position="68"/>
    </location>
</feature>
<evidence type="ECO:0000259" key="3">
    <source>
        <dbReference type="PROSITE" id="PS50977"/>
    </source>
</evidence>
<dbReference type="InterPro" id="IPR009057">
    <property type="entry name" value="Homeodomain-like_sf"/>
</dbReference>
<dbReference type="SUPFAM" id="SSF48498">
    <property type="entry name" value="Tetracyclin repressor-like, C-terminal domain"/>
    <property type="match status" value="1"/>
</dbReference>
<dbReference type="Pfam" id="PF00440">
    <property type="entry name" value="TetR_N"/>
    <property type="match status" value="1"/>
</dbReference>
<accession>A0A926D089</accession>
<evidence type="ECO:0000313" key="4">
    <source>
        <dbReference type="EMBL" id="MBC8527940.1"/>
    </source>
</evidence>
<dbReference type="PANTHER" id="PTHR30328">
    <property type="entry name" value="TRANSCRIPTIONAL REPRESSOR"/>
    <property type="match status" value="1"/>
</dbReference>
<dbReference type="InterPro" id="IPR001647">
    <property type="entry name" value="HTH_TetR"/>
</dbReference>
<keyword evidence="5" id="KW-1185">Reference proteome</keyword>
<dbReference type="GO" id="GO:0003677">
    <property type="term" value="F:DNA binding"/>
    <property type="evidence" value="ECO:0007669"/>
    <property type="project" value="UniProtKB-UniRule"/>
</dbReference>
<comment type="caution">
    <text evidence="4">The sequence shown here is derived from an EMBL/GenBank/DDBJ whole genome shotgun (WGS) entry which is preliminary data.</text>
</comment>
<gene>
    <name evidence="4" type="ORF">H8699_00620</name>
</gene>
<evidence type="ECO:0000313" key="5">
    <source>
        <dbReference type="Proteomes" id="UP000654279"/>
    </source>
</evidence>
<dbReference type="AlphaFoldDB" id="A0A926D089"/>
<keyword evidence="1 2" id="KW-0238">DNA-binding</keyword>